<sequence length="396" mass="46133">MSLVHRSWTHVAQRVMQRHVKLHSYSKLNEFWEENLAGNHVRGLSYVYTPHSGLGGNDIAPEAHWKLLADVLSQCPNIQQLSIKSIFRFLSRETEYEYWCRDRHVQDLPRVFTSIKSLTKLDAWVFDVDLRIMERDRIRVFSELCAILPDLRNLKYLQTIAWRENSDRNGLSFLDRSPPPSLKKLALHVASPHAPVRYLKWLLRSQGEYCLDELVFHRPDWLPEHESALSSQLHATEPFKSSQRAEFIYEPYRLWQTSRPTRLFTIPIINLLSSLRDLELHCELGERSLELPRPSARNSIESLTVCIGQYAITVAQVVDRQISPWVDRQEFPNLRQFRIRGACLHFPPDLRSEAFPRLSKACDEADVSFVTNFEANSIGDLYVPLYLPGTHGHPHY</sequence>
<reference evidence="1 2" key="1">
    <citation type="submission" date="2015-04" db="EMBL/GenBank/DDBJ databases">
        <title>Complete genome sequence of Schizopora paradoxa KUC8140, a cosmopolitan wood degrader in East Asia.</title>
        <authorList>
            <consortium name="DOE Joint Genome Institute"/>
            <person name="Min B."/>
            <person name="Park H."/>
            <person name="Jang Y."/>
            <person name="Kim J.-J."/>
            <person name="Kim K.H."/>
            <person name="Pangilinan J."/>
            <person name="Lipzen A."/>
            <person name="Riley R."/>
            <person name="Grigoriev I.V."/>
            <person name="Spatafora J.W."/>
            <person name="Choi I.-G."/>
        </authorList>
    </citation>
    <scope>NUCLEOTIDE SEQUENCE [LARGE SCALE GENOMIC DNA]</scope>
    <source>
        <strain evidence="1 2">KUC8140</strain>
    </source>
</reference>
<organism evidence="1 2">
    <name type="scientific">Schizopora paradoxa</name>
    <dbReference type="NCBI Taxonomy" id="27342"/>
    <lineage>
        <taxon>Eukaryota</taxon>
        <taxon>Fungi</taxon>
        <taxon>Dikarya</taxon>
        <taxon>Basidiomycota</taxon>
        <taxon>Agaricomycotina</taxon>
        <taxon>Agaricomycetes</taxon>
        <taxon>Hymenochaetales</taxon>
        <taxon>Schizoporaceae</taxon>
        <taxon>Schizopora</taxon>
    </lineage>
</organism>
<evidence type="ECO:0008006" key="3">
    <source>
        <dbReference type="Google" id="ProtNLM"/>
    </source>
</evidence>
<evidence type="ECO:0000313" key="2">
    <source>
        <dbReference type="Proteomes" id="UP000053477"/>
    </source>
</evidence>
<protein>
    <recommendedName>
        <fullName evidence="3">F-box domain-containing protein</fullName>
    </recommendedName>
</protein>
<dbReference type="InParanoid" id="A0A0H2S8U7"/>
<dbReference type="EMBL" id="KQ085882">
    <property type="protein sequence ID" value="KLO20349.1"/>
    <property type="molecule type" value="Genomic_DNA"/>
</dbReference>
<proteinExistence type="predicted"/>
<evidence type="ECO:0000313" key="1">
    <source>
        <dbReference type="EMBL" id="KLO20349.1"/>
    </source>
</evidence>
<name>A0A0H2S8U7_9AGAM</name>
<accession>A0A0H2S8U7</accession>
<keyword evidence="2" id="KW-1185">Reference proteome</keyword>
<gene>
    <name evidence="1" type="ORF">SCHPADRAFT_1725</name>
</gene>
<dbReference type="Proteomes" id="UP000053477">
    <property type="component" value="Unassembled WGS sequence"/>
</dbReference>
<dbReference type="AlphaFoldDB" id="A0A0H2S8U7"/>
<dbReference type="OrthoDB" id="3242537at2759"/>